<sequence>MSKDYQPPFRSWLDKTHSRNAQGRSFTETLSLRSVIVCADNEGATTVVFIVQYLGLQPSTMIPRTQAAPTPEDQNKQGPGGDLQAATRAEILGEEGDFPEQIKVHFRNLAGRMPRWVYKQIATKDRDKEAGTSINLGKYHGFEEYFKNTRVDPTAPVYTDRADQAKYQAADDPTPRKLIVYVGWPFEQSLAGMFFENLGLNTINLWPDTNPLDRAKSMRDIYMLNY</sequence>
<proteinExistence type="predicted"/>
<comment type="caution">
    <text evidence="2">The sequence shown here is derived from an EMBL/GenBank/DDBJ whole genome shotgun (WGS) entry which is preliminary data.</text>
</comment>
<feature type="region of interest" description="Disordered" evidence="1">
    <location>
        <begin position="63"/>
        <end position="82"/>
    </location>
</feature>
<name>A0AAV9QB11_9PEZI</name>
<gene>
    <name evidence="2" type="ORF">LTR25_003284</name>
</gene>
<dbReference type="Proteomes" id="UP001345827">
    <property type="component" value="Unassembled WGS sequence"/>
</dbReference>
<keyword evidence="3" id="KW-1185">Reference proteome</keyword>
<evidence type="ECO:0000256" key="1">
    <source>
        <dbReference type="SAM" id="MobiDB-lite"/>
    </source>
</evidence>
<evidence type="ECO:0000313" key="3">
    <source>
        <dbReference type="Proteomes" id="UP001345827"/>
    </source>
</evidence>
<reference evidence="2 3" key="1">
    <citation type="submission" date="2023-06" db="EMBL/GenBank/DDBJ databases">
        <title>Black Yeasts Isolated from many extreme environments.</title>
        <authorList>
            <person name="Coleine C."/>
            <person name="Stajich J.E."/>
            <person name="Selbmann L."/>
        </authorList>
    </citation>
    <scope>NUCLEOTIDE SEQUENCE [LARGE SCALE GENOMIC DNA]</scope>
    <source>
        <strain evidence="2 3">CCFEE 5887</strain>
    </source>
</reference>
<protein>
    <submittedName>
        <fullName evidence="2">Uncharacterized protein</fullName>
    </submittedName>
</protein>
<organism evidence="2 3">
    <name type="scientific">Vermiconidia calcicola</name>
    <dbReference type="NCBI Taxonomy" id="1690605"/>
    <lineage>
        <taxon>Eukaryota</taxon>
        <taxon>Fungi</taxon>
        <taxon>Dikarya</taxon>
        <taxon>Ascomycota</taxon>
        <taxon>Pezizomycotina</taxon>
        <taxon>Dothideomycetes</taxon>
        <taxon>Dothideomycetidae</taxon>
        <taxon>Mycosphaerellales</taxon>
        <taxon>Extremaceae</taxon>
        <taxon>Vermiconidia</taxon>
    </lineage>
</organism>
<dbReference type="AlphaFoldDB" id="A0AAV9QB11"/>
<evidence type="ECO:0000313" key="2">
    <source>
        <dbReference type="EMBL" id="KAK5539581.1"/>
    </source>
</evidence>
<accession>A0AAV9QB11</accession>
<dbReference type="EMBL" id="JAXLQG010000005">
    <property type="protein sequence ID" value="KAK5539581.1"/>
    <property type="molecule type" value="Genomic_DNA"/>
</dbReference>